<keyword evidence="4 6" id="KW-1133">Transmembrane helix</keyword>
<feature type="transmembrane region" description="Helical" evidence="6">
    <location>
        <begin position="149"/>
        <end position="170"/>
    </location>
</feature>
<keyword evidence="9" id="KW-1185">Reference proteome</keyword>
<keyword evidence="3 6" id="KW-0812">Transmembrane</keyword>
<protein>
    <submittedName>
        <fullName evidence="8">DMT family transporter</fullName>
    </submittedName>
</protein>
<dbReference type="Proteomes" id="UP001164020">
    <property type="component" value="Chromosome"/>
</dbReference>
<sequence>MSIDASIRLLTVMVLWAACYPLITIGLDLAPHIAFAALRAALAGVCLIALGFLCHRRAPVGVRSWTLIVVVGLGATSMGFLGMFHAAEFVAPGLATVIANVQPIIAAVLAHVFLGESLKMMGKFGLAVSLAGITVIALPGLAADHIQGYSLGIAYVVLAATGVSVGNVAIKRLTGQVDPIMAMGCQLLIGAVPLALLSVLTEDVSSLAWSTEFLLVLLALAVFGSALAFWLWFEALERVSLNHANAFTFLVPIFGLMFGAAFFGERLETIQATGVVLVLSGIILGSRLDQTQKAMMVTKATADRKFAASLS</sequence>
<dbReference type="RefSeq" id="WP_268880868.1">
    <property type="nucleotide sequence ID" value="NZ_CP114029.1"/>
</dbReference>
<comment type="subcellular location">
    <subcellularLocation>
        <location evidence="1">Membrane</location>
        <topology evidence="1">Multi-pass membrane protein</topology>
    </subcellularLocation>
</comment>
<feature type="transmembrane region" description="Helical" evidence="6">
    <location>
        <begin position="213"/>
        <end position="233"/>
    </location>
</feature>
<dbReference type="Gene3D" id="1.10.3730.20">
    <property type="match status" value="1"/>
</dbReference>
<dbReference type="Pfam" id="PF00892">
    <property type="entry name" value="EamA"/>
    <property type="match status" value="2"/>
</dbReference>
<feature type="transmembrane region" description="Helical" evidence="6">
    <location>
        <begin position="245"/>
        <end position="263"/>
    </location>
</feature>
<evidence type="ECO:0000313" key="9">
    <source>
        <dbReference type="Proteomes" id="UP001164020"/>
    </source>
</evidence>
<proteinExistence type="inferred from homology"/>
<feature type="domain" description="EamA" evidence="7">
    <location>
        <begin position="9"/>
        <end position="137"/>
    </location>
</feature>
<organism evidence="8 9">
    <name type="scientific">Jiella pelagia</name>
    <dbReference type="NCBI Taxonomy" id="2986949"/>
    <lineage>
        <taxon>Bacteria</taxon>
        <taxon>Pseudomonadati</taxon>
        <taxon>Pseudomonadota</taxon>
        <taxon>Alphaproteobacteria</taxon>
        <taxon>Hyphomicrobiales</taxon>
        <taxon>Aurantimonadaceae</taxon>
        <taxon>Jiella</taxon>
    </lineage>
</organism>
<evidence type="ECO:0000259" key="7">
    <source>
        <dbReference type="Pfam" id="PF00892"/>
    </source>
</evidence>
<evidence type="ECO:0000313" key="8">
    <source>
        <dbReference type="EMBL" id="WAP68400.1"/>
    </source>
</evidence>
<feature type="transmembrane region" description="Helical" evidence="6">
    <location>
        <begin position="33"/>
        <end position="53"/>
    </location>
</feature>
<evidence type="ECO:0000256" key="4">
    <source>
        <dbReference type="ARBA" id="ARBA00022989"/>
    </source>
</evidence>
<feature type="transmembrane region" description="Helical" evidence="6">
    <location>
        <begin position="182"/>
        <end position="201"/>
    </location>
</feature>
<dbReference type="EMBL" id="CP114029">
    <property type="protein sequence ID" value="WAP68400.1"/>
    <property type="molecule type" value="Genomic_DNA"/>
</dbReference>
<evidence type="ECO:0000256" key="3">
    <source>
        <dbReference type="ARBA" id="ARBA00022692"/>
    </source>
</evidence>
<feature type="domain" description="EamA" evidence="7">
    <location>
        <begin position="151"/>
        <end position="284"/>
    </location>
</feature>
<keyword evidence="5 6" id="KW-0472">Membrane</keyword>
<evidence type="ECO:0000256" key="2">
    <source>
        <dbReference type="ARBA" id="ARBA00007362"/>
    </source>
</evidence>
<gene>
    <name evidence="8" type="ORF">OH818_24245</name>
</gene>
<dbReference type="InterPro" id="IPR000620">
    <property type="entry name" value="EamA_dom"/>
</dbReference>
<dbReference type="PANTHER" id="PTHR32322">
    <property type="entry name" value="INNER MEMBRANE TRANSPORTER"/>
    <property type="match status" value="1"/>
</dbReference>
<feature type="transmembrane region" description="Helical" evidence="6">
    <location>
        <begin position="7"/>
        <end position="27"/>
    </location>
</feature>
<reference evidence="8" key="1">
    <citation type="submission" date="2022-12" db="EMBL/GenBank/DDBJ databases">
        <title>Jiella pelagia sp. nov., isolated from phosphonate enriched culture of Northwest Pacific surface seawater.</title>
        <authorList>
            <person name="Shin D.Y."/>
            <person name="Hwang C.Y."/>
        </authorList>
    </citation>
    <scope>NUCLEOTIDE SEQUENCE</scope>
    <source>
        <strain evidence="8">HL-NP1</strain>
    </source>
</reference>
<dbReference type="PANTHER" id="PTHR32322:SF2">
    <property type="entry name" value="EAMA DOMAIN-CONTAINING PROTEIN"/>
    <property type="match status" value="1"/>
</dbReference>
<comment type="similarity">
    <text evidence="2">Belongs to the EamA transporter family.</text>
</comment>
<name>A0ABY7BZ63_9HYPH</name>
<accession>A0ABY7BZ63</accession>
<feature type="transmembrane region" description="Helical" evidence="6">
    <location>
        <begin position="93"/>
        <end position="114"/>
    </location>
</feature>
<dbReference type="InterPro" id="IPR050638">
    <property type="entry name" value="AA-Vitamin_Transporters"/>
</dbReference>
<dbReference type="SUPFAM" id="SSF103481">
    <property type="entry name" value="Multidrug resistance efflux transporter EmrE"/>
    <property type="match status" value="2"/>
</dbReference>
<feature type="transmembrane region" description="Helical" evidence="6">
    <location>
        <begin position="65"/>
        <end position="87"/>
    </location>
</feature>
<evidence type="ECO:0000256" key="6">
    <source>
        <dbReference type="SAM" id="Phobius"/>
    </source>
</evidence>
<evidence type="ECO:0000256" key="1">
    <source>
        <dbReference type="ARBA" id="ARBA00004141"/>
    </source>
</evidence>
<feature type="transmembrane region" description="Helical" evidence="6">
    <location>
        <begin position="269"/>
        <end position="286"/>
    </location>
</feature>
<evidence type="ECO:0000256" key="5">
    <source>
        <dbReference type="ARBA" id="ARBA00023136"/>
    </source>
</evidence>
<feature type="transmembrane region" description="Helical" evidence="6">
    <location>
        <begin position="126"/>
        <end position="143"/>
    </location>
</feature>
<dbReference type="InterPro" id="IPR037185">
    <property type="entry name" value="EmrE-like"/>
</dbReference>